<sequence length="255" mass="30159">MKVFVINLLRAKERRETIKKQVQDVPQDFEVIFFDAIDAKNGEHLAFKNYSNCLSYLFRGKKTSDGERACFASHYALWLECVKGAEPIIVLEDDVSLKAEFWTKLRHIAQSPYEYVRLMYLSQKATFLPLENDFLISFDSLMGTQGYYLTPKGASAFILHAKSWFCPVDDYMDMFYIHYVPNVCIKPIIQENIEEIPTTIEGRWKKPPLWLKIIREFSRLCFQIRKWVFVRCFLSRLYLPKDMLDCLKKRRGEKC</sequence>
<gene>
    <name evidence="2" type="ORF">Helico4rc_0570</name>
</gene>
<dbReference type="EMBL" id="MN577567">
    <property type="protein sequence ID" value="QGT49938.1"/>
    <property type="molecule type" value="Genomic_DNA"/>
</dbReference>
<accession>A0A650ELD8</accession>
<organism evidence="2">
    <name type="scientific">uncultured Helicobacter sp</name>
    <dbReference type="NCBI Taxonomy" id="175537"/>
    <lineage>
        <taxon>Bacteria</taxon>
        <taxon>Pseudomonadati</taxon>
        <taxon>Campylobacterota</taxon>
        <taxon>Epsilonproteobacteria</taxon>
        <taxon>Campylobacterales</taxon>
        <taxon>Helicobacteraceae</taxon>
        <taxon>Helicobacter</taxon>
        <taxon>environmental samples</taxon>
    </lineage>
</organism>
<name>A0A650ELD8_9HELI</name>
<evidence type="ECO:0000259" key="1">
    <source>
        <dbReference type="Pfam" id="PF01755"/>
    </source>
</evidence>
<dbReference type="Pfam" id="PF01755">
    <property type="entry name" value="Glyco_transf_25"/>
    <property type="match status" value="1"/>
</dbReference>
<dbReference type="InterPro" id="IPR002654">
    <property type="entry name" value="Glyco_trans_25"/>
</dbReference>
<protein>
    <recommendedName>
        <fullName evidence="1">Glycosyl transferase family 25 domain-containing protein</fullName>
    </recommendedName>
</protein>
<feature type="domain" description="Glycosyl transferase family 25" evidence="1">
    <location>
        <begin position="2"/>
        <end position="172"/>
    </location>
</feature>
<dbReference type="AlphaFoldDB" id="A0A650ELD8"/>
<evidence type="ECO:0000313" key="2">
    <source>
        <dbReference type="EMBL" id="QGT49938.1"/>
    </source>
</evidence>
<dbReference type="CDD" id="cd06532">
    <property type="entry name" value="Glyco_transf_25"/>
    <property type="match status" value="1"/>
</dbReference>
<reference evidence="2" key="1">
    <citation type="journal article" date="2020" name="J. ISSAAS">
        <title>Lactobacilli and other gastrointestinal microbiota of Peromyscus leucopus, reservoir host for agents of Lyme disease and other zoonoses in North America.</title>
        <authorList>
            <person name="Milovic A."/>
            <person name="Bassam K."/>
            <person name="Shao H."/>
            <person name="Chatzistamou I."/>
            <person name="Tufts D.M."/>
            <person name="Diuk-Wasser M."/>
            <person name="Barbour A.G."/>
        </authorList>
    </citation>
    <scope>NUCLEOTIDE SEQUENCE</scope>
    <source>
        <strain evidence="2">LL4</strain>
    </source>
</reference>
<proteinExistence type="predicted"/>